<dbReference type="EMBL" id="KU202403">
    <property type="protein sequence ID" value="ANH22788.1"/>
    <property type="molecule type" value="Genomic_DNA"/>
</dbReference>
<evidence type="ECO:0000256" key="2">
    <source>
        <dbReference type="ARBA" id="ARBA00022603"/>
    </source>
</evidence>
<comment type="similarity">
    <text evidence="1">Belongs to the oxygen-dependent FAD-linked oxidoreductase family.</text>
</comment>
<dbReference type="GO" id="GO:0016491">
    <property type="term" value="F:oxidoreductase activity"/>
    <property type="evidence" value="ECO:0007669"/>
    <property type="project" value="InterPro"/>
</dbReference>
<proteinExistence type="inferred from homology"/>
<evidence type="ECO:0000259" key="5">
    <source>
        <dbReference type="PROSITE" id="PS51387"/>
    </source>
</evidence>
<dbReference type="InterPro" id="IPR051128">
    <property type="entry name" value="EgtD_Methyltrsf_superfamily"/>
</dbReference>
<evidence type="ECO:0000256" key="4">
    <source>
        <dbReference type="ARBA" id="ARBA00022691"/>
    </source>
</evidence>
<reference evidence="6" key="1">
    <citation type="journal article" date="2016" name="BMC Genomics">
        <title>Genome sequence and comparative analysis of clavicipitaceous insect-pathogenic fungus Aschersonia badia with Metarhizium spp.</title>
        <authorList>
            <person name="Agrawal Y."/>
            <person name="Narwani T."/>
            <person name="Subramanian S."/>
        </authorList>
    </citation>
    <scope>NUCLEOTIDE SEQUENCE</scope>
    <source>
        <strain evidence="6">MTCC 10142</strain>
    </source>
</reference>
<evidence type="ECO:0000256" key="3">
    <source>
        <dbReference type="ARBA" id="ARBA00022679"/>
    </source>
</evidence>
<keyword evidence="2" id="KW-0489">Methyltransferase</keyword>
<dbReference type="InterPro" id="IPR016166">
    <property type="entry name" value="FAD-bd_PCMH"/>
</dbReference>
<dbReference type="InterPro" id="IPR017805">
    <property type="entry name" value="SAM_MeTrfase_EasF-type_put"/>
</dbReference>
<organism evidence="6">
    <name type="scientific">Hypocrella siamensis</name>
    <dbReference type="NCBI Taxonomy" id="696354"/>
    <lineage>
        <taxon>Eukaryota</taxon>
        <taxon>Fungi</taxon>
        <taxon>Dikarya</taxon>
        <taxon>Ascomycota</taxon>
        <taxon>Pezizomycotina</taxon>
        <taxon>Sordariomycetes</taxon>
        <taxon>Hypocreomycetidae</taxon>
        <taxon>Hypocreales</taxon>
        <taxon>Clavicipitaceae</taxon>
        <taxon>Hypocrella</taxon>
    </lineage>
</organism>
<evidence type="ECO:0000313" key="6">
    <source>
        <dbReference type="EMBL" id="ANH22788.1"/>
    </source>
</evidence>
<dbReference type="GO" id="GO:0071949">
    <property type="term" value="F:FAD binding"/>
    <property type="evidence" value="ECO:0007669"/>
    <property type="project" value="InterPro"/>
</dbReference>
<keyword evidence="3" id="KW-0808">Transferase</keyword>
<keyword evidence="4" id="KW-0949">S-adenosyl-L-methionine</keyword>
<dbReference type="NCBIfam" id="TIGR03439">
    <property type="entry name" value="methyl_EasF"/>
    <property type="match status" value="1"/>
</dbReference>
<feature type="non-terminal residue" evidence="6">
    <location>
        <position position="988"/>
    </location>
</feature>
<dbReference type="InterPro" id="IPR016169">
    <property type="entry name" value="FAD-bd_PCMH_sub2"/>
</dbReference>
<dbReference type="SUPFAM" id="SSF56176">
    <property type="entry name" value="FAD-binding/transporter-associated domain-like"/>
    <property type="match status" value="1"/>
</dbReference>
<dbReference type="Pfam" id="PF08031">
    <property type="entry name" value="BBE"/>
    <property type="match status" value="1"/>
</dbReference>
<dbReference type="Pfam" id="PF10017">
    <property type="entry name" value="Methyltransf_33"/>
    <property type="match status" value="1"/>
</dbReference>
<dbReference type="GO" id="GO:0008168">
    <property type="term" value="F:methyltransferase activity"/>
    <property type="evidence" value="ECO:0007669"/>
    <property type="project" value="UniProtKB-KW"/>
</dbReference>
<dbReference type="InterPro" id="IPR036318">
    <property type="entry name" value="FAD-bd_PCMH-like_sf"/>
</dbReference>
<dbReference type="AlphaFoldDB" id="A0A173G997"/>
<sequence>MSPTSQQRNTVAQVMYRLLGPSSLAALAVGIALFAATQPRDRCRCRPWEPCWPSEDQWRALNSSVDGNLVRVRPVASACHGTEMDAAACDSLSALARDSGWRASQAGTHGFRAATLQDWIWENGNVTDDVCRFATEERPPRAANCPQGRLPLYSVAAASASHVQKAVRFANAHNLRLVIKNTGHDCAGRSSAPDSFQIHVHRLDEITRHKDFLPRGARRRGRLNGPALTLGAGVLHWQVYADGARHGYTIVGGECPTVGAVGGFLQGGGVSSFHSFTKGLAVDNVLELQVVTANAFLQAELVTANEHDNADLFWALRGGGGGTFAIIVSATVRAYPDDAVTVATTTISSPDPDNHRFWTKGVVELLRLLQAMNERGVAGQLVVKGQAEASLELRLSNETDQTMLQLPCCRPRPLGHYGISIETSTRFRERASAEVRMKPDVYPAHYGVLQGSVLVSQELFHSSTGPARMASKFSALDLGPDDILFTSNLGGRVVENRGLNLPLHPAWRSAAQLVNLVRSVEPSMAGKWAGLRRLHTRDMPLLYSIDDKARMASYRNLGDPWEREFQERYWGMSNYRRLVRVKARWDTGELFMSRAGVGSEAWDDEGMCKRMSRMAMLGSRLAAHNRHFALDPFVQAHSSAVMATPEIIDIRGRRLDDSLTDQVIRGLESTPKTLPALLFYTNEGLEHWNRHARQPDFYPHHQEMGILQSRGAEMAASMAADTVILDLGSANLDKVGHLLQALEAQHKPVSYYALDLSFRQLESTLKSVSTSNFKHVRCFGLHGTFDDGLRWVRETPGIKDRPHCALLLGLTIGNFSRENAASFLRDIADHALAGGGDKDGDKRSSSSILVSVDSCKVPTQVIRAYTSDGVEPFALQSLTYMKTLFDRRDRGAKQCRLDPNDWHYLSRWNFVLGRHEASLVPRAGDVHLGPALGDIVVRADESVRFGCSYKYNAEERGGLFREAGLEQRTAWGDGDVVLYDLRRAAVLT</sequence>
<dbReference type="Pfam" id="PF01565">
    <property type="entry name" value="FAD_binding_4"/>
    <property type="match status" value="1"/>
</dbReference>
<protein>
    <recommendedName>
        <fullName evidence="5">FAD-binding PCMH-type domain-containing protein</fullName>
    </recommendedName>
</protein>
<dbReference type="Gene3D" id="3.30.465.10">
    <property type="match status" value="1"/>
</dbReference>
<dbReference type="InterPro" id="IPR029063">
    <property type="entry name" value="SAM-dependent_MTases_sf"/>
</dbReference>
<dbReference type="InterPro" id="IPR006094">
    <property type="entry name" value="Oxid_FAD_bind_N"/>
</dbReference>
<feature type="domain" description="FAD-binding PCMH-type" evidence="5">
    <location>
        <begin position="147"/>
        <end position="337"/>
    </location>
</feature>
<dbReference type="PANTHER" id="PTHR43397:SF1">
    <property type="entry name" value="ERGOTHIONEINE BIOSYNTHESIS PROTEIN 1"/>
    <property type="match status" value="1"/>
</dbReference>
<accession>A0A173G997</accession>
<dbReference type="InterPro" id="IPR019257">
    <property type="entry name" value="MeTrfase_dom"/>
</dbReference>
<dbReference type="PROSITE" id="PS51387">
    <property type="entry name" value="FAD_PCMH"/>
    <property type="match status" value="1"/>
</dbReference>
<dbReference type="Gene3D" id="3.40.50.150">
    <property type="entry name" value="Vaccinia Virus protein VP39"/>
    <property type="match status" value="1"/>
</dbReference>
<dbReference type="PANTHER" id="PTHR43397">
    <property type="entry name" value="ERGOTHIONEINE BIOSYNTHESIS PROTEIN 1"/>
    <property type="match status" value="1"/>
</dbReference>
<dbReference type="InterPro" id="IPR012951">
    <property type="entry name" value="BBE"/>
</dbReference>
<dbReference type="GO" id="GO:0032259">
    <property type="term" value="P:methylation"/>
    <property type="evidence" value="ECO:0007669"/>
    <property type="project" value="UniProtKB-KW"/>
</dbReference>
<evidence type="ECO:0000256" key="1">
    <source>
        <dbReference type="ARBA" id="ARBA00005466"/>
    </source>
</evidence>
<name>A0A173G997_9HYPO</name>